<evidence type="ECO:0000313" key="2">
    <source>
        <dbReference type="Proteomes" id="UP000279833"/>
    </source>
</evidence>
<evidence type="ECO:0000313" key="1">
    <source>
        <dbReference type="EMBL" id="VDP81466.1"/>
    </source>
</evidence>
<sequence length="119" mass="13678">MNFVLFITFQIVDGEESEVNYLKKALFLIKKFEDEVTFHSGCDTNLTSEAISSWVSLIREECANLVEMPVLMASIARPMLDNSLARWDPLKNLLHMGRFSSSLFRIIKYLLPQNSKFSP</sequence>
<evidence type="ECO:0000313" key="3">
    <source>
        <dbReference type="WBParaSite" id="SCUD_0002311701-mRNA-1"/>
    </source>
</evidence>
<reference evidence="3" key="1">
    <citation type="submission" date="2016-06" db="UniProtKB">
        <authorList>
            <consortium name="WormBaseParasite"/>
        </authorList>
    </citation>
    <scope>IDENTIFICATION</scope>
</reference>
<reference evidence="1 2" key="2">
    <citation type="submission" date="2018-11" db="EMBL/GenBank/DDBJ databases">
        <authorList>
            <consortium name="Pathogen Informatics"/>
        </authorList>
    </citation>
    <scope>NUCLEOTIDE SEQUENCE [LARGE SCALE GENOMIC DNA]</scope>
    <source>
        <strain evidence="1">Dakar</strain>
        <strain evidence="2">Dakar, Senegal</strain>
    </source>
</reference>
<gene>
    <name evidence="1" type="ORF">SCUD_LOCUS23115</name>
</gene>
<keyword evidence="2" id="KW-1185">Reference proteome</keyword>
<protein>
    <submittedName>
        <fullName evidence="3">DHC_N2 domain-containing protein</fullName>
    </submittedName>
</protein>
<dbReference type="EMBL" id="UZAK01052188">
    <property type="protein sequence ID" value="VDP81466.1"/>
    <property type="molecule type" value="Genomic_DNA"/>
</dbReference>
<proteinExistence type="predicted"/>
<dbReference type="WBParaSite" id="SCUD_0002311701-mRNA-1">
    <property type="protein sequence ID" value="SCUD_0002311701-mRNA-1"/>
    <property type="gene ID" value="SCUD_0002311701"/>
</dbReference>
<name>A0A183L6Z4_9TREM</name>
<dbReference type="STRING" id="6186.A0A183L6Z4"/>
<dbReference type="AlphaFoldDB" id="A0A183L6Z4"/>
<organism evidence="3">
    <name type="scientific">Schistosoma curassoni</name>
    <dbReference type="NCBI Taxonomy" id="6186"/>
    <lineage>
        <taxon>Eukaryota</taxon>
        <taxon>Metazoa</taxon>
        <taxon>Spiralia</taxon>
        <taxon>Lophotrochozoa</taxon>
        <taxon>Platyhelminthes</taxon>
        <taxon>Trematoda</taxon>
        <taxon>Digenea</taxon>
        <taxon>Strigeidida</taxon>
        <taxon>Schistosomatoidea</taxon>
        <taxon>Schistosomatidae</taxon>
        <taxon>Schistosoma</taxon>
    </lineage>
</organism>
<accession>A0A183L6Z4</accession>
<dbReference type="Proteomes" id="UP000279833">
    <property type="component" value="Unassembled WGS sequence"/>
</dbReference>